<feature type="coiled-coil region" evidence="1">
    <location>
        <begin position="221"/>
        <end position="255"/>
    </location>
</feature>
<dbReference type="Gene3D" id="3.30.1870.10">
    <property type="entry name" value="EreA-like, domain 2"/>
    <property type="match status" value="1"/>
</dbReference>
<feature type="chain" id="PRO_5043863029" evidence="2">
    <location>
        <begin position="22"/>
        <end position="467"/>
    </location>
</feature>
<dbReference type="GO" id="GO:0046677">
    <property type="term" value="P:response to antibiotic"/>
    <property type="evidence" value="ECO:0007669"/>
    <property type="project" value="InterPro"/>
</dbReference>
<evidence type="ECO:0000313" key="3">
    <source>
        <dbReference type="EMBL" id="XCP97236.1"/>
    </source>
</evidence>
<reference evidence="3" key="1">
    <citation type="submission" date="2024-05" db="EMBL/GenBank/DDBJ databases">
        <title>Draft genome assemblies of 36 bacteria isolated from hibernating arctic ground squirrels.</title>
        <authorList>
            <person name="McKee H."/>
            <person name="Mullen L."/>
            <person name="Drown D.M."/>
            <person name="Duddleston K.N."/>
        </authorList>
    </citation>
    <scope>NUCLEOTIDE SEQUENCE</scope>
    <source>
        <strain evidence="3">AN1007</strain>
    </source>
</reference>
<evidence type="ECO:0000256" key="1">
    <source>
        <dbReference type="SAM" id="Coils"/>
    </source>
</evidence>
<dbReference type="EMBL" id="CP159992">
    <property type="protein sequence ID" value="XCP97236.1"/>
    <property type="molecule type" value="Genomic_DNA"/>
</dbReference>
<dbReference type="AlphaFoldDB" id="A0AAU8NJQ0"/>
<organism evidence="3">
    <name type="scientific">Paenibacillus sp. AN1007</name>
    <dbReference type="NCBI Taxonomy" id="3151385"/>
    <lineage>
        <taxon>Bacteria</taxon>
        <taxon>Bacillati</taxon>
        <taxon>Bacillota</taxon>
        <taxon>Bacilli</taxon>
        <taxon>Bacillales</taxon>
        <taxon>Paenibacillaceae</taxon>
        <taxon>Paenibacillus</taxon>
    </lineage>
</organism>
<dbReference type="Gene3D" id="3.40.1660.10">
    <property type="entry name" value="EreA-like (biosynthetic domain)"/>
    <property type="match status" value="1"/>
</dbReference>
<dbReference type="PANTHER" id="PTHR31299">
    <property type="entry name" value="ESTERASE, PUTATIVE (AFU_ORTHOLOGUE AFUA_1G05850)-RELATED"/>
    <property type="match status" value="1"/>
</dbReference>
<dbReference type="InterPro" id="IPR007815">
    <property type="entry name" value="Emycin_Estase"/>
</dbReference>
<dbReference type="PANTHER" id="PTHR31299:SF0">
    <property type="entry name" value="ESTERASE, PUTATIVE (AFU_ORTHOLOGUE AFUA_1G05850)-RELATED"/>
    <property type="match status" value="1"/>
</dbReference>
<name>A0AAU8NJQ0_9BACL</name>
<accession>A0AAU8NJQ0</accession>
<protein>
    <submittedName>
        <fullName evidence="3">Erythromycin esterase family protein</fullName>
    </submittedName>
</protein>
<gene>
    <name evidence="3" type="ORF">ABXS70_11265</name>
</gene>
<dbReference type="Pfam" id="PF05139">
    <property type="entry name" value="Erythro_esteras"/>
    <property type="match status" value="1"/>
</dbReference>
<dbReference type="RefSeq" id="WP_366295856.1">
    <property type="nucleotide sequence ID" value="NZ_CP159992.1"/>
</dbReference>
<dbReference type="InterPro" id="IPR052036">
    <property type="entry name" value="Hydrolase/PRTase-associated"/>
</dbReference>
<sequence>MKPWYKQVLLSTAAVCSLSMAGTGDTAYMTGLPTTVQETQMSSDLTWQDHIRSNAKTLTSVKPEKDDSYTDLTFLKSVLADKRMVSLGEASHGASEYNSMKVRLVKFLHEELGYNVIAFESNLSDSAVAYAQRHHMTTEQFMKSSIYGVWQVQENLPLFEYIAQQSKTDHPLILTGFDSQGADHSFITYIQHWFNQVDPGKAKAFAQTEQWYKEMNKINQIDDFNQQKKKIKEKYQALQQFVREHRDELNQAEADQTNLVPLIERVLQNRLDMLDNYHPHIVKMFAGIDPEKQLQMASYERDRVMAGNLTWLAENVYPNEKIIIWGHNYHIRKNNSTMITEHNGYDFDHNPYPTMGELLPYSLKQANYVIGLFAQEGSSKKNNGVEEKVLPHEKGSLEDIVGTDMGAARFINMRDEELNPATEWMYTPRTVKAWGVLDEKMIPRDQYDGILLIRSIHPSTRLAALDQ</sequence>
<dbReference type="CDD" id="cd14728">
    <property type="entry name" value="Ere-like"/>
    <property type="match status" value="1"/>
</dbReference>
<keyword evidence="2" id="KW-0732">Signal</keyword>
<evidence type="ECO:0000256" key="2">
    <source>
        <dbReference type="SAM" id="SignalP"/>
    </source>
</evidence>
<dbReference type="Gene3D" id="1.20.1440.30">
    <property type="entry name" value="Biosynthetic Protein domain"/>
    <property type="match status" value="1"/>
</dbReference>
<feature type="signal peptide" evidence="2">
    <location>
        <begin position="1"/>
        <end position="21"/>
    </location>
</feature>
<proteinExistence type="predicted"/>
<dbReference type="SUPFAM" id="SSF159501">
    <property type="entry name" value="EreA/ChaN-like"/>
    <property type="match status" value="1"/>
</dbReference>
<keyword evidence="1" id="KW-0175">Coiled coil</keyword>